<dbReference type="SUPFAM" id="SSF57903">
    <property type="entry name" value="FYVE/PHD zinc finger"/>
    <property type="match status" value="1"/>
</dbReference>
<dbReference type="InterPro" id="IPR001214">
    <property type="entry name" value="SET_dom"/>
</dbReference>
<evidence type="ECO:0000259" key="2">
    <source>
        <dbReference type="PROSITE" id="PS50280"/>
    </source>
</evidence>
<dbReference type="Pfam" id="PF00856">
    <property type="entry name" value="SET"/>
    <property type="match status" value="1"/>
</dbReference>
<dbReference type="InterPro" id="IPR011011">
    <property type="entry name" value="Znf_FYVE_PHD"/>
</dbReference>
<gene>
    <name evidence="3" type="primary">Contig6316.g6764</name>
    <name evidence="3" type="ORF">STYLEM_18921</name>
</gene>
<dbReference type="OrthoDB" id="336088at2759"/>
<feature type="domain" description="SET" evidence="2">
    <location>
        <begin position="372"/>
        <end position="494"/>
    </location>
</feature>
<dbReference type="GO" id="GO:0008168">
    <property type="term" value="F:methyltransferase activity"/>
    <property type="evidence" value="ECO:0007669"/>
    <property type="project" value="UniProtKB-KW"/>
</dbReference>
<dbReference type="PANTHER" id="PTHR48442:SF1">
    <property type="entry name" value="SET DOMAIN-CONTAINING PROTEIN"/>
    <property type="match status" value="1"/>
</dbReference>
<evidence type="ECO:0000256" key="1">
    <source>
        <dbReference type="SAM" id="MobiDB-lite"/>
    </source>
</evidence>
<protein>
    <submittedName>
        <fullName evidence="3">Histone-lysine n-methyltransferase atxr6-like</fullName>
    </submittedName>
</protein>
<feature type="region of interest" description="Disordered" evidence="1">
    <location>
        <begin position="26"/>
        <end position="79"/>
    </location>
</feature>
<dbReference type="PROSITE" id="PS50280">
    <property type="entry name" value="SET"/>
    <property type="match status" value="1"/>
</dbReference>
<dbReference type="OMA" id="MYKRGEC"/>
<organism evidence="3 4">
    <name type="scientific">Stylonychia lemnae</name>
    <name type="common">Ciliate</name>
    <dbReference type="NCBI Taxonomy" id="5949"/>
    <lineage>
        <taxon>Eukaryota</taxon>
        <taxon>Sar</taxon>
        <taxon>Alveolata</taxon>
        <taxon>Ciliophora</taxon>
        <taxon>Intramacronucleata</taxon>
        <taxon>Spirotrichea</taxon>
        <taxon>Stichotrichia</taxon>
        <taxon>Sporadotrichida</taxon>
        <taxon>Oxytrichidae</taxon>
        <taxon>Stylonychinae</taxon>
        <taxon>Stylonychia</taxon>
    </lineage>
</organism>
<dbReference type="AlphaFoldDB" id="A0A078B928"/>
<feature type="compositionally biased region" description="Polar residues" evidence="1">
    <location>
        <begin position="64"/>
        <end position="79"/>
    </location>
</feature>
<dbReference type="Gene3D" id="2.30.30.1150">
    <property type="match status" value="1"/>
</dbReference>
<dbReference type="SUPFAM" id="SSF82199">
    <property type="entry name" value="SET domain"/>
    <property type="match status" value="1"/>
</dbReference>
<dbReference type="Proteomes" id="UP000039865">
    <property type="component" value="Unassembled WGS sequence"/>
</dbReference>
<reference evidence="3 4" key="1">
    <citation type="submission" date="2014-06" db="EMBL/GenBank/DDBJ databases">
        <authorList>
            <person name="Swart Estienne"/>
        </authorList>
    </citation>
    <scope>NUCLEOTIDE SEQUENCE [LARGE SCALE GENOMIC DNA]</scope>
    <source>
        <strain evidence="3 4">130c</strain>
    </source>
</reference>
<dbReference type="CDD" id="cd10539">
    <property type="entry name" value="SET_ATXR5_6-like"/>
    <property type="match status" value="1"/>
</dbReference>
<dbReference type="Gene3D" id="2.170.270.10">
    <property type="entry name" value="SET domain"/>
    <property type="match status" value="1"/>
</dbReference>
<keyword evidence="3" id="KW-0808">Transferase</keyword>
<dbReference type="SMART" id="SM00317">
    <property type="entry name" value="SET"/>
    <property type="match status" value="1"/>
</dbReference>
<accession>A0A078B928</accession>
<dbReference type="InterPro" id="IPR053114">
    <property type="entry name" value="ATXR5/ATXR6"/>
</dbReference>
<proteinExistence type="predicted"/>
<evidence type="ECO:0000313" key="3">
    <source>
        <dbReference type="EMBL" id="CDW89782.1"/>
    </source>
</evidence>
<dbReference type="PANTHER" id="PTHR48442">
    <property type="entry name" value="SET DOMAIN-CONTAINING PROTEIN"/>
    <property type="match status" value="1"/>
</dbReference>
<name>A0A078B928_STYLE</name>
<evidence type="ECO:0000313" key="4">
    <source>
        <dbReference type="Proteomes" id="UP000039865"/>
    </source>
</evidence>
<dbReference type="GO" id="GO:0032259">
    <property type="term" value="P:methylation"/>
    <property type="evidence" value="ECO:0007669"/>
    <property type="project" value="UniProtKB-KW"/>
</dbReference>
<keyword evidence="3" id="KW-0489">Methyltransferase</keyword>
<sequence>MEVNFFPQKSQSLLVTRKRTRAQFKEDSQKLIKKVKPQTTSSTKIRPRPLIIRVKSKYEEENKQSSSVQNKETNTKAKSTRQSNLVEFFQRKKCKNSECKQDLQDAQILCEICNDSYHWQCTGQFKQPPSNTEEFICKTCSAVVREGKKLRQQNQYDLVIECFECKSDLSEDTRKCVKCTNQFHSKCFNRKESSPLCSKCLEIYELEGEEVFPKIAIADSLVQSPLISVKSSKNMRNLQLTNFFKQSKNASSTYNIVAYTPTQSQIYGEIYSQDMIKKPQRKKSLSQTRKKNIFKLPKLTDDPILEQEIRNSIRLGLFAKGMKYTHQQVFDDPKCPQSMNNPELERNIQKMIKENQQVIYELRKREQLGILPPVLIKYDPAQGFYVEAAQDMSDLTLICEYAGEVRTFRQCLFDKNDSIMELLDTGDSDTSLNIVPQKQANVGRFFNSINNSSKDSKKKQNIRSLRCQIDGKVTVLIFTKRPVKKGESLLYNYNEAKNLYPTEDFI</sequence>
<dbReference type="EMBL" id="CCKQ01017877">
    <property type="protein sequence ID" value="CDW89782.1"/>
    <property type="molecule type" value="Genomic_DNA"/>
</dbReference>
<keyword evidence="4" id="KW-1185">Reference proteome</keyword>
<dbReference type="InterPro" id="IPR046341">
    <property type="entry name" value="SET_dom_sf"/>
</dbReference>
<dbReference type="InParanoid" id="A0A078B928"/>